<protein>
    <submittedName>
        <fullName evidence="3">Uncharacterized protein</fullName>
    </submittedName>
</protein>
<dbReference type="InParanoid" id="B7FYD6"/>
<organism evidence="3 4">
    <name type="scientific">Phaeodactylum tricornutum (strain CCAP 1055/1)</name>
    <dbReference type="NCBI Taxonomy" id="556484"/>
    <lineage>
        <taxon>Eukaryota</taxon>
        <taxon>Sar</taxon>
        <taxon>Stramenopiles</taxon>
        <taxon>Ochrophyta</taxon>
        <taxon>Bacillariophyta</taxon>
        <taxon>Bacillariophyceae</taxon>
        <taxon>Bacillariophycidae</taxon>
        <taxon>Naviculales</taxon>
        <taxon>Phaeodactylaceae</taxon>
        <taxon>Phaeodactylum</taxon>
    </lineage>
</organism>
<evidence type="ECO:0000313" key="4">
    <source>
        <dbReference type="Proteomes" id="UP000000759"/>
    </source>
</evidence>
<evidence type="ECO:0000256" key="2">
    <source>
        <dbReference type="SAM" id="Phobius"/>
    </source>
</evidence>
<gene>
    <name evidence="3" type="ORF">PHATRDRAFT_45644</name>
</gene>
<keyword evidence="2" id="KW-1133">Transmembrane helix</keyword>
<dbReference type="EMBL" id="CM000610">
    <property type="protein sequence ID" value="EEC48903.1"/>
    <property type="molecule type" value="Genomic_DNA"/>
</dbReference>
<feature type="region of interest" description="Disordered" evidence="1">
    <location>
        <begin position="1"/>
        <end position="41"/>
    </location>
</feature>
<feature type="compositionally biased region" description="Polar residues" evidence="1">
    <location>
        <begin position="26"/>
        <end position="41"/>
    </location>
</feature>
<dbReference type="KEGG" id="pti:PHATRDRAFT_45644"/>
<reference evidence="4" key="2">
    <citation type="submission" date="2008-08" db="EMBL/GenBank/DDBJ databases">
        <authorList>
            <consortium name="Diatom Consortium"/>
            <person name="Grigoriev I."/>
            <person name="Grimwood J."/>
            <person name="Kuo A."/>
            <person name="Otillar R.P."/>
            <person name="Salamov A."/>
            <person name="Detter J.C."/>
            <person name="Lindquist E."/>
            <person name="Shapiro H."/>
            <person name="Lucas S."/>
            <person name="Glavina del Rio T."/>
            <person name="Pitluck S."/>
            <person name="Rokhsar D."/>
            <person name="Bowler C."/>
        </authorList>
    </citation>
    <scope>GENOME REANNOTATION</scope>
    <source>
        <strain evidence="4">CCAP 1055/1</strain>
    </source>
</reference>
<feature type="compositionally biased region" description="Low complexity" evidence="1">
    <location>
        <begin position="151"/>
        <end position="171"/>
    </location>
</feature>
<keyword evidence="2" id="KW-0472">Membrane</keyword>
<feature type="compositionally biased region" description="Basic and acidic residues" evidence="1">
    <location>
        <begin position="16"/>
        <end position="25"/>
    </location>
</feature>
<sequence length="351" mass="38089">MVNLNPPADSTPALISRDENKKVSTDHTSTSTTMYEVSDASSLSSTLFASDGDTSDSSRNNEYSPVASKLVHTIASGFANSFDEETTSDKSTDDLSTLSNFPQEAWEARKKKTHFLQRASSPESEVTHISQASEFSPRTIASRWARLSGMTSDSSVSDSPWVDTSDSSDSSCGTSRTEGYNYSWYSLSAGNEKPFITGKSDLVKDIESDRYSFVGQGFSHANRKSDEWHGRAVAIAPAAECEVSNGVVAQSSPDQIPAGSHRDNISPVGIRFCAVPSQLSSFDRRQMEHGEIPPPLPASIAQSASKECDASQRNTCSLIEERSKIEIFFMAVILVCSVILLVLLALILEQK</sequence>
<evidence type="ECO:0000256" key="1">
    <source>
        <dbReference type="SAM" id="MobiDB-lite"/>
    </source>
</evidence>
<keyword evidence="2" id="KW-0812">Transmembrane</keyword>
<dbReference type="AlphaFoldDB" id="B7FYD6"/>
<reference evidence="3 4" key="1">
    <citation type="journal article" date="2008" name="Nature">
        <title>The Phaeodactylum genome reveals the evolutionary history of diatom genomes.</title>
        <authorList>
            <person name="Bowler C."/>
            <person name="Allen A.E."/>
            <person name="Badger J.H."/>
            <person name="Grimwood J."/>
            <person name="Jabbari K."/>
            <person name="Kuo A."/>
            <person name="Maheswari U."/>
            <person name="Martens C."/>
            <person name="Maumus F."/>
            <person name="Otillar R.P."/>
            <person name="Rayko E."/>
            <person name="Salamov A."/>
            <person name="Vandepoele K."/>
            <person name="Beszteri B."/>
            <person name="Gruber A."/>
            <person name="Heijde M."/>
            <person name="Katinka M."/>
            <person name="Mock T."/>
            <person name="Valentin K."/>
            <person name="Verret F."/>
            <person name="Berges J.A."/>
            <person name="Brownlee C."/>
            <person name="Cadoret J.P."/>
            <person name="Chiovitti A."/>
            <person name="Choi C.J."/>
            <person name="Coesel S."/>
            <person name="De Martino A."/>
            <person name="Detter J.C."/>
            <person name="Durkin C."/>
            <person name="Falciatore A."/>
            <person name="Fournet J."/>
            <person name="Haruta M."/>
            <person name="Huysman M.J."/>
            <person name="Jenkins B.D."/>
            <person name="Jiroutova K."/>
            <person name="Jorgensen R.E."/>
            <person name="Joubert Y."/>
            <person name="Kaplan A."/>
            <person name="Kroger N."/>
            <person name="Kroth P.G."/>
            <person name="La Roche J."/>
            <person name="Lindquist E."/>
            <person name="Lommer M."/>
            <person name="Martin-Jezequel V."/>
            <person name="Lopez P.J."/>
            <person name="Lucas S."/>
            <person name="Mangogna M."/>
            <person name="McGinnis K."/>
            <person name="Medlin L.K."/>
            <person name="Montsant A."/>
            <person name="Oudot-Le Secq M.P."/>
            <person name="Napoli C."/>
            <person name="Obornik M."/>
            <person name="Parker M.S."/>
            <person name="Petit J.L."/>
            <person name="Porcel B.M."/>
            <person name="Poulsen N."/>
            <person name="Robison M."/>
            <person name="Rychlewski L."/>
            <person name="Rynearson T.A."/>
            <person name="Schmutz J."/>
            <person name="Shapiro H."/>
            <person name="Siaut M."/>
            <person name="Stanley M."/>
            <person name="Sussman M.R."/>
            <person name="Taylor A.R."/>
            <person name="Vardi A."/>
            <person name="von Dassow P."/>
            <person name="Vyverman W."/>
            <person name="Willis A."/>
            <person name="Wyrwicz L.S."/>
            <person name="Rokhsar D.S."/>
            <person name="Weissenbach J."/>
            <person name="Armbrust E.V."/>
            <person name="Green B.R."/>
            <person name="Van de Peer Y."/>
            <person name="Grigoriev I.V."/>
        </authorList>
    </citation>
    <scope>NUCLEOTIDE SEQUENCE [LARGE SCALE GENOMIC DNA]</scope>
    <source>
        <strain evidence="3 4">CCAP 1055/1</strain>
    </source>
</reference>
<proteinExistence type="predicted"/>
<dbReference type="GeneID" id="7200436"/>
<accession>B7FYD6</accession>
<keyword evidence="4" id="KW-1185">Reference proteome</keyword>
<dbReference type="HOGENOM" id="CLU_791011_0_0_1"/>
<feature type="region of interest" description="Disordered" evidence="1">
    <location>
        <begin position="150"/>
        <end position="176"/>
    </location>
</feature>
<feature type="transmembrane region" description="Helical" evidence="2">
    <location>
        <begin position="327"/>
        <end position="348"/>
    </location>
</feature>
<dbReference type="Proteomes" id="UP000000759">
    <property type="component" value="Chromosome 7"/>
</dbReference>
<name>B7FYD6_PHATC</name>
<dbReference type="RefSeq" id="XP_002179917.1">
    <property type="nucleotide sequence ID" value="XM_002179881.1"/>
</dbReference>
<evidence type="ECO:0000313" key="3">
    <source>
        <dbReference type="EMBL" id="EEC48903.1"/>
    </source>
</evidence>
<dbReference type="PaxDb" id="2850-Phatr45644"/>